<accession>A0A2T5FXP1</accession>
<dbReference type="OrthoDB" id="8478320at2"/>
<sequence>MRLAAAIGLALAALGAALGPIASAPIAAAPAKQDWSKVASRTASGSFLLGNPAAKVKLVEYLSLSCSHCAHFAGEAMAPLKAGYIRTGLVSLEVRHALRDPFDLTAVLLARCDGPASYFPAAEAVFARQEEWIARAQTYVEKDPRTLSAADRLVGFAEGSGLDALFRARGMAPARIRACLGDPAQQKLLADMADEAWNGRKIGGTPAFLINGVAQEGVGSWADLEPKLKAALK</sequence>
<dbReference type="InterPro" id="IPR036249">
    <property type="entry name" value="Thioredoxin-like_sf"/>
</dbReference>
<comment type="caution">
    <text evidence="3">The sequence shown here is derived from an EMBL/GenBank/DDBJ whole genome shotgun (WGS) entry which is preliminary data.</text>
</comment>
<feature type="signal peptide" evidence="1">
    <location>
        <begin position="1"/>
        <end position="24"/>
    </location>
</feature>
<feature type="domain" description="Thioredoxin-like fold" evidence="2">
    <location>
        <begin position="45"/>
        <end position="225"/>
    </location>
</feature>
<dbReference type="EMBL" id="NWBU01000009">
    <property type="protein sequence ID" value="PTQ10917.1"/>
    <property type="molecule type" value="Genomic_DNA"/>
</dbReference>
<feature type="chain" id="PRO_5015731671" evidence="1">
    <location>
        <begin position="25"/>
        <end position="233"/>
    </location>
</feature>
<gene>
    <name evidence="3" type="ORF">CLG96_11075</name>
</gene>
<evidence type="ECO:0000256" key="1">
    <source>
        <dbReference type="SAM" id="SignalP"/>
    </source>
</evidence>
<dbReference type="Pfam" id="PF13462">
    <property type="entry name" value="Thioredoxin_4"/>
    <property type="match status" value="1"/>
</dbReference>
<keyword evidence="4" id="KW-1185">Reference proteome</keyword>
<dbReference type="AlphaFoldDB" id="A0A2T5FXP1"/>
<dbReference type="InterPro" id="IPR012336">
    <property type="entry name" value="Thioredoxin-like_fold"/>
</dbReference>
<evidence type="ECO:0000313" key="3">
    <source>
        <dbReference type="EMBL" id="PTQ10917.1"/>
    </source>
</evidence>
<keyword evidence="3" id="KW-0413">Isomerase</keyword>
<dbReference type="GO" id="GO:0016853">
    <property type="term" value="F:isomerase activity"/>
    <property type="evidence" value="ECO:0007669"/>
    <property type="project" value="UniProtKB-KW"/>
</dbReference>
<organism evidence="3 4">
    <name type="scientific">Sphingomonas oleivorans</name>
    <dbReference type="NCBI Taxonomy" id="1735121"/>
    <lineage>
        <taxon>Bacteria</taxon>
        <taxon>Pseudomonadati</taxon>
        <taxon>Pseudomonadota</taxon>
        <taxon>Alphaproteobacteria</taxon>
        <taxon>Sphingomonadales</taxon>
        <taxon>Sphingomonadaceae</taxon>
        <taxon>Sphingomonas</taxon>
    </lineage>
</organism>
<protein>
    <submittedName>
        <fullName evidence="3">Protein-disulfide isomerase</fullName>
    </submittedName>
</protein>
<name>A0A2T5FXP1_9SPHN</name>
<evidence type="ECO:0000259" key="2">
    <source>
        <dbReference type="Pfam" id="PF13462"/>
    </source>
</evidence>
<evidence type="ECO:0000313" key="4">
    <source>
        <dbReference type="Proteomes" id="UP000244162"/>
    </source>
</evidence>
<keyword evidence="1" id="KW-0732">Signal</keyword>
<proteinExistence type="predicted"/>
<dbReference type="RefSeq" id="WP_107967966.1">
    <property type="nucleotide sequence ID" value="NZ_NWBU01000009.1"/>
</dbReference>
<dbReference type="Gene3D" id="1.10.40.110">
    <property type="match status" value="1"/>
</dbReference>
<dbReference type="Proteomes" id="UP000244162">
    <property type="component" value="Unassembled WGS sequence"/>
</dbReference>
<dbReference type="SUPFAM" id="SSF52833">
    <property type="entry name" value="Thioredoxin-like"/>
    <property type="match status" value="1"/>
</dbReference>
<dbReference type="Gene3D" id="3.40.30.10">
    <property type="entry name" value="Glutaredoxin"/>
    <property type="match status" value="1"/>
</dbReference>
<reference evidence="3 4" key="1">
    <citation type="submission" date="2017-09" db="EMBL/GenBank/DDBJ databases">
        <title>Sphingomonas panjinensis sp.nov., isolated from oil-contaminated soil.</title>
        <authorList>
            <person name="Wang L."/>
            <person name="Chen L."/>
        </authorList>
    </citation>
    <scope>NUCLEOTIDE SEQUENCE [LARGE SCALE GENOMIC DNA]</scope>
    <source>
        <strain evidence="3 4">FW-11</strain>
    </source>
</reference>